<dbReference type="OMA" id="CVLWVQG"/>
<evidence type="ECO:0000256" key="2">
    <source>
        <dbReference type="ARBA" id="ARBA00023015"/>
    </source>
</evidence>
<dbReference type="Proteomes" id="UP000077755">
    <property type="component" value="Chromosome 4"/>
</dbReference>
<dbReference type="GO" id="GO:0005634">
    <property type="term" value="C:nucleus"/>
    <property type="evidence" value="ECO:0007669"/>
    <property type="project" value="UniProtKB-SubCell"/>
</dbReference>
<dbReference type="InterPro" id="IPR045847">
    <property type="entry name" value="AIG1-like"/>
</dbReference>
<feature type="domain" description="BHLH" evidence="6">
    <location>
        <begin position="43"/>
        <end position="92"/>
    </location>
</feature>
<gene>
    <name evidence="7" type="ORF">DCAR_014190</name>
    <name evidence="8" type="ORF">DCAR_0416751</name>
</gene>
<dbReference type="SUPFAM" id="SSF47459">
    <property type="entry name" value="HLH, helix-loop-helix DNA-binding domain"/>
    <property type="match status" value="1"/>
</dbReference>
<keyword evidence="2" id="KW-0805">Transcription regulation</keyword>
<evidence type="ECO:0000256" key="4">
    <source>
        <dbReference type="ARBA" id="ARBA00023163"/>
    </source>
</evidence>
<keyword evidence="9" id="KW-1185">Reference proteome</keyword>
<dbReference type="SMART" id="SM00353">
    <property type="entry name" value="HLH"/>
    <property type="match status" value="1"/>
</dbReference>
<dbReference type="PROSITE" id="PS50888">
    <property type="entry name" value="BHLH"/>
    <property type="match status" value="1"/>
</dbReference>
<evidence type="ECO:0000256" key="3">
    <source>
        <dbReference type="ARBA" id="ARBA00023125"/>
    </source>
</evidence>
<organism evidence="7">
    <name type="scientific">Daucus carota subsp. sativus</name>
    <name type="common">Carrot</name>
    <dbReference type="NCBI Taxonomy" id="79200"/>
    <lineage>
        <taxon>Eukaryota</taxon>
        <taxon>Viridiplantae</taxon>
        <taxon>Streptophyta</taxon>
        <taxon>Embryophyta</taxon>
        <taxon>Tracheophyta</taxon>
        <taxon>Spermatophyta</taxon>
        <taxon>Magnoliopsida</taxon>
        <taxon>eudicotyledons</taxon>
        <taxon>Gunneridae</taxon>
        <taxon>Pentapetalae</taxon>
        <taxon>asterids</taxon>
        <taxon>campanulids</taxon>
        <taxon>Apiales</taxon>
        <taxon>Apiaceae</taxon>
        <taxon>Apioideae</taxon>
        <taxon>Scandiceae</taxon>
        <taxon>Daucinae</taxon>
        <taxon>Daucus</taxon>
        <taxon>Daucus sect. Daucus</taxon>
    </lineage>
</organism>
<evidence type="ECO:0000313" key="7">
    <source>
        <dbReference type="EMBL" id="KZM98448.1"/>
    </source>
</evidence>
<sequence length="238" mass="26454">MEYLYSQELVANPSSNIYESSLVEIFKAGSSNVATAETAKSVAACKNHSEAERRRRKRINGHLSTLRTLLPSTIKTDKASLLAEVVRRVKELKETTSELAAAAPSHDNNNEINTSDDHRNHDEYMMVPSEADELHLFHCDQYFGTVKAVVCCEDRPELMSDVIRALNSVQARVVRAEMATIGGRTKLVLWLLHGSLNSDEGLTAMRRALVMVMGSARVVLSDSSQDLPGGKRIRRSHY</sequence>
<dbReference type="CDD" id="cd04873">
    <property type="entry name" value="ACT_UUR-ACR-like"/>
    <property type="match status" value="1"/>
</dbReference>
<dbReference type="PANTHER" id="PTHR45844">
    <property type="entry name" value="TRANSCRIPTION FACTOR BHLH30"/>
    <property type="match status" value="1"/>
</dbReference>
<dbReference type="Gramene" id="KZM98448">
    <property type="protein sequence ID" value="KZM98448"/>
    <property type="gene ID" value="DCAR_014190"/>
</dbReference>
<dbReference type="STRING" id="79200.A0A165XRV6"/>
<dbReference type="InterPro" id="IPR011598">
    <property type="entry name" value="bHLH_dom"/>
</dbReference>
<reference evidence="8" key="2">
    <citation type="submission" date="2022-03" db="EMBL/GenBank/DDBJ databases">
        <title>Draft title - Genomic analysis of global carrot germplasm unveils the trajectory of domestication and the origin of high carotenoid orange carrot.</title>
        <authorList>
            <person name="Iorizzo M."/>
            <person name="Ellison S."/>
            <person name="Senalik D."/>
            <person name="Macko-Podgorni A."/>
            <person name="Grzebelus D."/>
            <person name="Bostan H."/>
            <person name="Rolling W."/>
            <person name="Curaba J."/>
            <person name="Simon P."/>
        </authorList>
    </citation>
    <scope>NUCLEOTIDE SEQUENCE</scope>
    <source>
        <tissue evidence="8">Leaf</tissue>
    </source>
</reference>
<dbReference type="EMBL" id="LNRQ01000004">
    <property type="protein sequence ID" value="KZM98448.1"/>
    <property type="molecule type" value="Genomic_DNA"/>
</dbReference>
<dbReference type="InterPro" id="IPR036638">
    <property type="entry name" value="HLH_DNA-bd_sf"/>
</dbReference>
<protein>
    <recommendedName>
        <fullName evidence="6">BHLH domain-containing protein</fullName>
    </recommendedName>
</protein>
<evidence type="ECO:0000256" key="1">
    <source>
        <dbReference type="ARBA" id="ARBA00004123"/>
    </source>
</evidence>
<comment type="subcellular location">
    <subcellularLocation>
        <location evidence="1">Nucleus</location>
    </subcellularLocation>
</comment>
<dbReference type="EMBL" id="CP093346">
    <property type="protein sequence ID" value="WOG97411.1"/>
    <property type="molecule type" value="Genomic_DNA"/>
</dbReference>
<dbReference type="SUPFAM" id="SSF55021">
    <property type="entry name" value="ACT-like"/>
    <property type="match status" value="1"/>
</dbReference>
<evidence type="ECO:0000313" key="9">
    <source>
        <dbReference type="Proteomes" id="UP000077755"/>
    </source>
</evidence>
<reference evidence="7" key="1">
    <citation type="journal article" date="2016" name="Nat. Genet.">
        <title>A high-quality carrot genome assembly provides new insights into carotenoid accumulation and asterid genome evolution.</title>
        <authorList>
            <person name="Iorizzo M."/>
            <person name="Ellison S."/>
            <person name="Senalik D."/>
            <person name="Zeng P."/>
            <person name="Satapoomin P."/>
            <person name="Huang J."/>
            <person name="Bowman M."/>
            <person name="Iovene M."/>
            <person name="Sanseverino W."/>
            <person name="Cavagnaro P."/>
            <person name="Yildiz M."/>
            <person name="Macko-Podgorni A."/>
            <person name="Moranska E."/>
            <person name="Grzebelus E."/>
            <person name="Grzebelus D."/>
            <person name="Ashrafi H."/>
            <person name="Zheng Z."/>
            <person name="Cheng S."/>
            <person name="Spooner D."/>
            <person name="Van Deynze A."/>
            <person name="Simon P."/>
        </authorList>
    </citation>
    <scope>NUCLEOTIDE SEQUENCE [LARGE SCALE GENOMIC DNA]</scope>
    <source>
        <tissue evidence="7">Leaf</tissue>
    </source>
</reference>
<keyword evidence="5" id="KW-0539">Nucleus</keyword>
<name>A0A165XRV6_DAUCS</name>
<keyword evidence="3" id="KW-0238">DNA-binding</keyword>
<accession>A0A165XRV6</accession>
<dbReference type="CDD" id="cd11455">
    <property type="entry name" value="bHLH_AtAIG1_like"/>
    <property type="match status" value="1"/>
</dbReference>
<dbReference type="GO" id="GO:0003677">
    <property type="term" value="F:DNA binding"/>
    <property type="evidence" value="ECO:0007669"/>
    <property type="project" value="UniProtKB-KW"/>
</dbReference>
<evidence type="ECO:0000259" key="6">
    <source>
        <dbReference type="PROSITE" id="PS50888"/>
    </source>
</evidence>
<evidence type="ECO:0000313" key="8">
    <source>
        <dbReference type="EMBL" id="WOG97411.1"/>
    </source>
</evidence>
<proteinExistence type="predicted"/>
<keyword evidence="4" id="KW-0804">Transcription</keyword>
<dbReference type="GO" id="GO:0003700">
    <property type="term" value="F:DNA-binding transcription factor activity"/>
    <property type="evidence" value="ECO:0007669"/>
    <property type="project" value="InterPro"/>
</dbReference>
<evidence type="ECO:0000256" key="5">
    <source>
        <dbReference type="ARBA" id="ARBA00023242"/>
    </source>
</evidence>
<dbReference type="Pfam" id="PF00010">
    <property type="entry name" value="HLH"/>
    <property type="match status" value="1"/>
</dbReference>
<dbReference type="PANTHER" id="PTHR45844:SF16">
    <property type="entry name" value="TRANSCRIPTION FACTOR BHLH30-LIKE"/>
    <property type="match status" value="1"/>
</dbReference>
<dbReference type="OrthoDB" id="690068at2759"/>
<dbReference type="Gene3D" id="4.10.280.10">
    <property type="entry name" value="Helix-loop-helix DNA-binding domain"/>
    <property type="match status" value="1"/>
</dbReference>
<dbReference type="InterPro" id="IPR045865">
    <property type="entry name" value="ACT-like_dom_sf"/>
</dbReference>
<dbReference type="KEGG" id="dcr:108217629"/>
<dbReference type="GO" id="GO:0046983">
    <property type="term" value="F:protein dimerization activity"/>
    <property type="evidence" value="ECO:0007669"/>
    <property type="project" value="InterPro"/>
</dbReference>
<dbReference type="AlphaFoldDB" id="A0A165XRV6"/>